<dbReference type="RefSeq" id="WP_190121193.1">
    <property type="nucleotide sequence ID" value="NZ_BMWG01000001.1"/>
</dbReference>
<dbReference type="InterPro" id="IPR001031">
    <property type="entry name" value="Thioesterase"/>
</dbReference>
<accession>A0A918PMN2</accession>
<comment type="similarity">
    <text evidence="1">Belongs to the thioesterase family.</text>
</comment>
<dbReference type="Gene3D" id="3.40.50.1820">
    <property type="entry name" value="alpha/beta hydrolase"/>
    <property type="match status" value="1"/>
</dbReference>
<dbReference type="Pfam" id="PF00550">
    <property type="entry name" value="PP-binding"/>
    <property type="match status" value="1"/>
</dbReference>
<dbReference type="SUPFAM" id="SSF47336">
    <property type="entry name" value="ACP-like"/>
    <property type="match status" value="1"/>
</dbReference>
<evidence type="ECO:0000313" key="5">
    <source>
        <dbReference type="EMBL" id="GGZ16077.1"/>
    </source>
</evidence>
<reference evidence="5" key="1">
    <citation type="journal article" date="2014" name="Int. J. Syst. Evol. Microbiol.">
        <title>Complete genome sequence of Corynebacterium casei LMG S-19264T (=DSM 44701T), isolated from a smear-ripened cheese.</title>
        <authorList>
            <consortium name="US DOE Joint Genome Institute (JGI-PGF)"/>
            <person name="Walter F."/>
            <person name="Albersmeier A."/>
            <person name="Kalinowski J."/>
            <person name="Ruckert C."/>
        </authorList>
    </citation>
    <scope>NUCLEOTIDE SEQUENCE</scope>
    <source>
        <strain evidence="5">JCM 4988</strain>
    </source>
</reference>
<dbReference type="InterPro" id="IPR012223">
    <property type="entry name" value="TEII"/>
</dbReference>
<dbReference type="AlphaFoldDB" id="A0A918PMN2"/>
<comment type="caution">
    <text evidence="5">The sequence shown here is derived from an EMBL/GenBank/DDBJ whole genome shotgun (WGS) entry which is preliminary data.</text>
</comment>
<dbReference type="PANTHER" id="PTHR11487:SF0">
    <property type="entry name" value="S-ACYL FATTY ACID SYNTHASE THIOESTERASE, MEDIUM CHAIN"/>
    <property type="match status" value="1"/>
</dbReference>
<evidence type="ECO:0000313" key="6">
    <source>
        <dbReference type="Proteomes" id="UP000630936"/>
    </source>
</evidence>
<name>A0A918PMN2_9ACTN</name>
<evidence type="ECO:0000256" key="3">
    <source>
        <dbReference type="ARBA" id="ARBA00022553"/>
    </source>
</evidence>
<dbReference type="GO" id="GO:0008610">
    <property type="term" value="P:lipid biosynthetic process"/>
    <property type="evidence" value="ECO:0007669"/>
    <property type="project" value="TreeGrafter"/>
</dbReference>
<dbReference type="PANTHER" id="PTHR11487">
    <property type="entry name" value="THIOESTERASE"/>
    <property type="match status" value="1"/>
</dbReference>
<dbReference type="GO" id="GO:0017000">
    <property type="term" value="P:antibiotic biosynthetic process"/>
    <property type="evidence" value="ECO:0007669"/>
    <property type="project" value="UniProtKB-ARBA"/>
</dbReference>
<dbReference type="Pfam" id="PF00975">
    <property type="entry name" value="Thioesterase"/>
    <property type="match status" value="1"/>
</dbReference>
<dbReference type="Proteomes" id="UP000630936">
    <property type="component" value="Unassembled WGS sequence"/>
</dbReference>
<sequence>MTRLVLPEGMRREAILEAWSQTLELDSVREEENFFDAGGNSMLLVQLQRALTERLGFKVPLQDIFHHPTVTALASRVEEIIPAPVPGGRQKFNLYCLPYAGCSARVYDGWKSVAPEFLNVIPVELPGRGSRCMDRPLSGLRELLDDLSAAIDTSGSPYGLFGHSFGAILAYELGKRLVSDGLPGPSSLVVSACRPPHLATPETPVFDRPDHEFRNRLRELRGTPPELLANDELMEIYIPVIRADYSILDNYRPYGKADIGCPVLALHGSADPDAGETIMKQWRAYTGSSFSAHEISGDHFFLHSAEEEIVSRVAAHLTAVPGPAASR</sequence>
<dbReference type="InterPro" id="IPR009081">
    <property type="entry name" value="PP-bd_ACP"/>
</dbReference>
<keyword evidence="3" id="KW-0597">Phosphoprotein</keyword>
<dbReference type="PROSITE" id="PS50075">
    <property type="entry name" value="CARRIER"/>
    <property type="match status" value="1"/>
</dbReference>
<keyword evidence="6" id="KW-1185">Reference proteome</keyword>
<dbReference type="InterPro" id="IPR029058">
    <property type="entry name" value="AB_hydrolase_fold"/>
</dbReference>
<evidence type="ECO:0000256" key="1">
    <source>
        <dbReference type="ARBA" id="ARBA00007169"/>
    </source>
</evidence>
<dbReference type="EMBL" id="BMWG01000001">
    <property type="protein sequence ID" value="GGZ16077.1"/>
    <property type="molecule type" value="Genomic_DNA"/>
</dbReference>
<dbReference type="Gene3D" id="1.10.1200.10">
    <property type="entry name" value="ACP-like"/>
    <property type="match status" value="1"/>
</dbReference>
<protein>
    <recommendedName>
        <fullName evidence="4">Carrier domain-containing protein</fullName>
    </recommendedName>
</protein>
<organism evidence="5 6">
    <name type="scientific">Streptomyces inusitatus</name>
    <dbReference type="NCBI Taxonomy" id="68221"/>
    <lineage>
        <taxon>Bacteria</taxon>
        <taxon>Bacillati</taxon>
        <taxon>Actinomycetota</taxon>
        <taxon>Actinomycetes</taxon>
        <taxon>Kitasatosporales</taxon>
        <taxon>Streptomycetaceae</taxon>
        <taxon>Streptomyces</taxon>
    </lineage>
</organism>
<proteinExistence type="inferred from homology"/>
<gene>
    <name evidence="5" type="ORF">GCM10010387_05700</name>
</gene>
<dbReference type="SUPFAM" id="SSF53474">
    <property type="entry name" value="alpha/beta-Hydrolases"/>
    <property type="match status" value="1"/>
</dbReference>
<keyword evidence="2" id="KW-0596">Phosphopantetheine</keyword>
<reference evidence="5" key="2">
    <citation type="submission" date="2020-09" db="EMBL/GenBank/DDBJ databases">
        <authorList>
            <person name="Sun Q."/>
            <person name="Ohkuma M."/>
        </authorList>
    </citation>
    <scope>NUCLEOTIDE SEQUENCE</scope>
    <source>
        <strain evidence="5">JCM 4988</strain>
    </source>
</reference>
<dbReference type="InterPro" id="IPR036736">
    <property type="entry name" value="ACP-like_sf"/>
</dbReference>
<dbReference type="InterPro" id="IPR020806">
    <property type="entry name" value="PKS_PP-bd"/>
</dbReference>
<evidence type="ECO:0000259" key="4">
    <source>
        <dbReference type="PROSITE" id="PS50075"/>
    </source>
</evidence>
<dbReference type="GO" id="GO:0031177">
    <property type="term" value="F:phosphopantetheine binding"/>
    <property type="evidence" value="ECO:0007669"/>
    <property type="project" value="InterPro"/>
</dbReference>
<feature type="domain" description="Carrier" evidence="4">
    <location>
        <begin position="6"/>
        <end position="81"/>
    </location>
</feature>
<evidence type="ECO:0000256" key="2">
    <source>
        <dbReference type="ARBA" id="ARBA00022450"/>
    </source>
</evidence>
<dbReference type="SMART" id="SM00823">
    <property type="entry name" value="PKS_PP"/>
    <property type="match status" value="1"/>
</dbReference>